<dbReference type="AlphaFoldDB" id="A0A0A9E892"/>
<feature type="transmembrane region" description="Helical" evidence="1">
    <location>
        <begin position="20"/>
        <end position="39"/>
    </location>
</feature>
<keyword evidence="1" id="KW-0812">Transmembrane</keyword>
<sequence>MFNAKEPHILIDLILNKSLLILLVVSSTVDLSLVVPASVTRRAFTNSF</sequence>
<reference evidence="2" key="2">
    <citation type="journal article" date="2015" name="Data Brief">
        <title>Shoot transcriptome of the giant reed, Arundo donax.</title>
        <authorList>
            <person name="Barrero R.A."/>
            <person name="Guerrero F.D."/>
            <person name="Moolhuijzen P."/>
            <person name="Goolsby J.A."/>
            <person name="Tidwell J."/>
            <person name="Bellgard S.E."/>
            <person name="Bellgard M.I."/>
        </authorList>
    </citation>
    <scope>NUCLEOTIDE SEQUENCE</scope>
    <source>
        <tissue evidence="2">Shoot tissue taken approximately 20 cm above the soil surface</tissue>
    </source>
</reference>
<evidence type="ECO:0000313" key="2">
    <source>
        <dbReference type="EMBL" id="JAD92182.1"/>
    </source>
</evidence>
<reference evidence="2" key="1">
    <citation type="submission" date="2014-09" db="EMBL/GenBank/DDBJ databases">
        <authorList>
            <person name="Magalhaes I.L.F."/>
            <person name="Oliveira U."/>
            <person name="Santos F.R."/>
            <person name="Vidigal T.H.D.A."/>
            <person name="Brescovit A.D."/>
            <person name="Santos A.J."/>
        </authorList>
    </citation>
    <scope>NUCLEOTIDE SEQUENCE</scope>
    <source>
        <tissue evidence="2">Shoot tissue taken approximately 20 cm above the soil surface</tissue>
    </source>
</reference>
<organism evidence="2">
    <name type="scientific">Arundo donax</name>
    <name type="common">Giant reed</name>
    <name type="synonym">Donax arundinaceus</name>
    <dbReference type="NCBI Taxonomy" id="35708"/>
    <lineage>
        <taxon>Eukaryota</taxon>
        <taxon>Viridiplantae</taxon>
        <taxon>Streptophyta</taxon>
        <taxon>Embryophyta</taxon>
        <taxon>Tracheophyta</taxon>
        <taxon>Spermatophyta</taxon>
        <taxon>Magnoliopsida</taxon>
        <taxon>Liliopsida</taxon>
        <taxon>Poales</taxon>
        <taxon>Poaceae</taxon>
        <taxon>PACMAD clade</taxon>
        <taxon>Arundinoideae</taxon>
        <taxon>Arundineae</taxon>
        <taxon>Arundo</taxon>
    </lineage>
</organism>
<name>A0A0A9E892_ARUDO</name>
<evidence type="ECO:0000256" key="1">
    <source>
        <dbReference type="SAM" id="Phobius"/>
    </source>
</evidence>
<protein>
    <submittedName>
        <fullName evidence="2">Uncharacterized protein</fullName>
    </submittedName>
</protein>
<accession>A0A0A9E892</accession>
<proteinExistence type="predicted"/>
<keyword evidence="1" id="KW-0472">Membrane</keyword>
<dbReference type="EMBL" id="GBRH01205713">
    <property type="protein sequence ID" value="JAD92182.1"/>
    <property type="molecule type" value="Transcribed_RNA"/>
</dbReference>
<keyword evidence="1" id="KW-1133">Transmembrane helix</keyword>